<keyword evidence="4 9" id="KW-0812">Transmembrane</keyword>
<comment type="subcellular location">
    <subcellularLocation>
        <location evidence="2">Golgi apparatus</location>
    </subcellularLocation>
    <subcellularLocation>
        <location evidence="1">Membrane</location>
        <topology evidence="1">Multi-pass membrane protein</topology>
    </subcellularLocation>
</comment>
<feature type="chain" id="PRO_5007354849" description="Transmembrane 9 superfamily member" evidence="9">
    <location>
        <begin position="22"/>
        <end position="627"/>
    </location>
</feature>
<proteinExistence type="inferred from homology"/>
<evidence type="ECO:0000256" key="6">
    <source>
        <dbReference type="ARBA" id="ARBA00022989"/>
    </source>
</evidence>
<feature type="transmembrane region" description="Helical" evidence="9">
    <location>
        <begin position="336"/>
        <end position="362"/>
    </location>
</feature>
<evidence type="ECO:0000256" key="4">
    <source>
        <dbReference type="ARBA" id="ARBA00022692"/>
    </source>
</evidence>
<evidence type="ECO:0000256" key="5">
    <source>
        <dbReference type="ARBA" id="ARBA00022729"/>
    </source>
</evidence>
<accession>A0A0E9NN10</accession>
<dbReference type="OMA" id="VVGFEVY"/>
<dbReference type="EMBL" id="BACD03000040">
    <property type="protein sequence ID" value="GAO51071.1"/>
    <property type="molecule type" value="Genomic_DNA"/>
</dbReference>
<evidence type="ECO:0000256" key="2">
    <source>
        <dbReference type="ARBA" id="ARBA00004555"/>
    </source>
</evidence>
<keyword evidence="7" id="KW-0333">Golgi apparatus</keyword>
<reference evidence="10 11" key="2">
    <citation type="journal article" date="2014" name="J. Gen. Appl. Microbiol.">
        <title>The early diverging ascomycetous budding yeast Saitoella complicata has three histone deacetylases belonging to the Clr6, Hos2, and Rpd3 lineages.</title>
        <authorList>
            <person name="Nishida H."/>
            <person name="Matsumoto T."/>
            <person name="Kondo S."/>
            <person name="Hamamoto M."/>
            <person name="Yoshikawa H."/>
        </authorList>
    </citation>
    <scope>NUCLEOTIDE SEQUENCE [LARGE SCALE GENOMIC DNA]</scope>
    <source>
        <strain evidence="10 11">NRRL Y-17804</strain>
    </source>
</reference>
<feature type="signal peptide" evidence="9">
    <location>
        <begin position="1"/>
        <end position="21"/>
    </location>
</feature>
<reference evidence="10 11" key="1">
    <citation type="journal article" date="2011" name="J. Gen. Appl. Microbiol.">
        <title>Draft genome sequencing of the enigmatic yeast Saitoella complicata.</title>
        <authorList>
            <person name="Nishida H."/>
            <person name="Hamamoto M."/>
            <person name="Sugiyama J."/>
        </authorList>
    </citation>
    <scope>NUCLEOTIDE SEQUENCE [LARGE SCALE GENOMIC DNA]</scope>
    <source>
        <strain evidence="10 11">NRRL Y-17804</strain>
    </source>
</reference>
<feature type="transmembrane region" description="Helical" evidence="9">
    <location>
        <begin position="517"/>
        <end position="546"/>
    </location>
</feature>
<feature type="transmembrane region" description="Helical" evidence="9">
    <location>
        <begin position="553"/>
        <end position="574"/>
    </location>
</feature>
<comment type="caution">
    <text evidence="10">The sequence shown here is derived from an EMBL/GenBank/DDBJ whole genome shotgun (WGS) entry which is preliminary data.</text>
</comment>
<dbReference type="AlphaFoldDB" id="A0A0E9NN10"/>
<keyword evidence="5 9" id="KW-0732">Signal</keyword>
<feature type="transmembrane region" description="Helical" evidence="9">
    <location>
        <begin position="479"/>
        <end position="505"/>
    </location>
</feature>
<comment type="similarity">
    <text evidence="3 9">Belongs to the nonaspanin (TM9SF) (TC 9.A.2) family.</text>
</comment>
<keyword evidence="6 9" id="KW-1133">Transmembrane helix</keyword>
<dbReference type="Pfam" id="PF02990">
    <property type="entry name" value="EMP70"/>
    <property type="match status" value="1"/>
</dbReference>
<evidence type="ECO:0000313" key="10">
    <source>
        <dbReference type="EMBL" id="GAO51071.1"/>
    </source>
</evidence>
<feature type="transmembrane region" description="Helical" evidence="9">
    <location>
        <begin position="435"/>
        <end position="458"/>
    </location>
</feature>
<keyword evidence="11" id="KW-1185">Reference proteome</keyword>
<feature type="transmembrane region" description="Helical" evidence="9">
    <location>
        <begin position="405"/>
        <end position="429"/>
    </location>
</feature>
<dbReference type="GO" id="GO:0072657">
    <property type="term" value="P:protein localization to membrane"/>
    <property type="evidence" value="ECO:0007669"/>
    <property type="project" value="TreeGrafter"/>
</dbReference>
<dbReference type="STRING" id="698492.A0A0E9NN10"/>
<dbReference type="GO" id="GO:0016020">
    <property type="term" value="C:membrane"/>
    <property type="evidence" value="ECO:0007669"/>
    <property type="project" value="UniProtKB-SubCell"/>
</dbReference>
<feature type="transmembrane region" description="Helical" evidence="9">
    <location>
        <begin position="368"/>
        <end position="393"/>
    </location>
</feature>
<evidence type="ECO:0000256" key="3">
    <source>
        <dbReference type="ARBA" id="ARBA00005227"/>
    </source>
</evidence>
<dbReference type="Proteomes" id="UP000033140">
    <property type="component" value="Unassembled WGS sequence"/>
</dbReference>
<name>A0A0E9NN10_SAICN</name>
<organism evidence="10 11">
    <name type="scientific">Saitoella complicata (strain BCRC 22490 / CBS 7301 / JCM 7358 / NBRC 10748 / NRRL Y-17804)</name>
    <dbReference type="NCBI Taxonomy" id="698492"/>
    <lineage>
        <taxon>Eukaryota</taxon>
        <taxon>Fungi</taxon>
        <taxon>Dikarya</taxon>
        <taxon>Ascomycota</taxon>
        <taxon>Taphrinomycotina</taxon>
        <taxon>Taphrinomycotina incertae sedis</taxon>
        <taxon>Saitoella</taxon>
    </lineage>
</organism>
<evidence type="ECO:0000313" key="11">
    <source>
        <dbReference type="Proteomes" id="UP000033140"/>
    </source>
</evidence>
<protein>
    <recommendedName>
        <fullName evidence="9">Transmembrane 9 superfamily member</fullName>
    </recommendedName>
</protein>
<evidence type="ECO:0000256" key="9">
    <source>
        <dbReference type="RuleBase" id="RU363079"/>
    </source>
</evidence>
<dbReference type="PANTHER" id="PTHR10766:SF55">
    <property type="entry name" value="TRANSMEMBRANE 9 SUPERFAMILY MEMBER 4"/>
    <property type="match status" value="1"/>
</dbReference>
<evidence type="ECO:0000256" key="8">
    <source>
        <dbReference type="ARBA" id="ARBA00023136"/>
    </source>
</evidence>
<feature type="transmembrane region" description="Helical" evidence="9">
    <location>
        <begin position="262"/>
        <end position="287"/>
    </location>
</feature>
<keyword evidence="8 9" id="KW-0472">Membrane</keyword>
<sequence>MRSLLAMLLSIWALLLPLTTAFYIPAISPNYYHTADPIPLQVNKLTSSKTQLPYAYYDLPFYPKPRNPHRVSLNLGEVLRGDKIMGSDYELRMGEDVDCKWLGDVEISADQARRAEEMVREEYVIEWIVDNLPGATSYITEDRTKKYYGAGFRMGSFVDGRARLNNHVTIVLKWRAAAMDPSKRLIVAFEVYPKSIAGPPGTCPPVLEAPGLPPFELTGDPALITYTYSVYWREDNEGPGWDDRWSMYMLGGVEGASGSGSVVHWVSVVNSCGIVVLLTVMIAMILIRTLKRDISSYNAVPDSESLEAETETETESAGWKLVRGDVFRPPRHPGAFAALIGSGVQIAAASAGVLVLSALGVLNPSYRGGFLGVALLLFVSAGFMSGYVSARIYTAFNGQRVLRNALVTACAVPGIGVLVLGGLNLVVWAEGSSGAVGVVVGTWVCVCVPLVLAGAWVGNRQPAIIQHSPKPKQIAPQPWWTRWWACVLLGGAIPFAVVFVELMYILRTLWVDQTGYYYLYGFLILIALILALTILEISIIYTYLLLSAQNPNWWWRAFVIGASPAIWVFVYSVVWHGRVRGGEWVGGLLFVGYMGVGCGAFGLVGGMGGVLGSWVFVRRIYGAIKAD</sequence>
<dbReference type="GO" id="GO:0005794">
    <property type="term" value="C:Golgi apparatus"/>
    <property type="evidence" value="ECO:0007669"/>
    <property type="project" value="UniProtKB-SubCell"/>
</dbReference>
<reference evidence="10 11" key="3">
    <citation type="journal article" date="2015" name="Genome Announc.">
        <title>Draft Genome Sequence of the Archiascomycetous Yeast Saitoella complicata.</title>
        <authorList>
            <person name="Yamauchi K."/>
            <person name="Kondo S."/>
            <person name="Hamamoto M."/>
            <person name="Takahashi Y."/>
            <person name="Ogura Y."/>
            <person name="Hayashi T."/>
            <person name="Nishida H."/>
        </authorList>
    </citation>
    <scope>NUCLEOTIDE SEQUENCE [LARGE SCALE GENOMIC DNA]</scope>
    <source>
        <strain evidence="10 11">NRRL Y-17804</strain>
    </source>
</reference>
<evidence type="ECO:0000256" key="1">
    <source>
        <dbReference type="ARBA" id="ARBA00004141"/>
    </source>
</evidence>
<dbReference type="PANTHER" id="PTHR10766">
    <property type="entry name" value="TRANSMEMBRANE 9 SUPERFAMILY PROTEIN"/>
    <property type="match status" value="1"/>
</dbReference>
<gene>
    <name evidence="10" type="ORF">G7K_5183-t1</name>
</gene>
<evidence type="ECO:0000256" key="7">
    <source>
        <dbReference type="ARBA" id="ARBA00023034"/>
    </source>
</evidence>
<dbReference type="InterPro" id="IPR004240">
    <property type="entry name" value="EMP70"/>
</dbReference>
<feature type="transmembrane region" description="Helical" evidence="9">
    <location>
        <begin position="594"/>
        <end position="617"/>
    </location>
</feature>